<evidence type="ECO:0000313" key="1">
    <source>
        <dbReference type="EMBL" id="MBC5620359.1"/>
    </source>
</evidence>
<organism evidence="1 2">
    <name type="scientific">Butyricimonas hominis</name>
    <dbReference type="NCBI Taxonomy" id="2763032"/>
    <lineage>
        <taxon>Bacteria</taxon>
        <taxon>Pseudomonadati</taxon>
        <taxon>Bacteroidota</taxon>
        <taxon>Bacteroidia</taxon>
        <taxon>Bacteroidales</taxon>
        <taxon>Odoribacteraceae</taxon>
        <taxon>Butyricimonas</taxon>
    </lineage>
</organism>
<comment type="caution">
    <text evidence="1">The sequence shown here is derived from an EMBL/GenBank/DDBJ whole genome shotgun (WGS) entry which is preliminary data.</text>
</comment>
<dbReference type="RefSeq" id="WP_186975157.1">
    <property type="nucleotide sequence ID" value="NZ_JACOOH010000002.1"/>
</dbReference>
<dbReference type="Proteomes" id="UP000646484">
    <property type="component" value="Unassembled WGS sequence"/>
</dbReference>
<keyword evidence="2" id="KW-1185">Reference proteome</keyword>
<dbReference type="EMBL" id="JACOOH010000002">
    <property type="protein sequence ID" value="MBC5620359.1"/>
    <property type="molecule type" value="Genomic_DNA"/>
</dbReference>
<evidence type="ECO:0000313" key="2">
    <source>
        <dbReference type="Proteomes" id="UP000646484"/>
    </source>
</evidence>
<name>A0ABR7CXN0_9BACT</name>
<protein>
    <submittedName>
        <fullName evidence="1">Uncharacterized protein</fullName>
    </submittedName>
</protein>
<accession>A0ABR7CXN0</accession>
<proteinExistence type="predicted"/>
<reference evidence="1 2" key="1">
    <citation type="submission" date="2020-08" db="EMBL/GenBank/DDBJ databases">
        <title>Genome public.</title>
        <authorList>
            <person name="Liu C."/>
            <person name="Sun Q."/>
        </authorList>
    </citation>
    <scope>NUCLEOTIDE SEQUENCE [LARGE SCALE GENOMIC DNA]</scope>
    <source>
        <strain evidence="1 2">NSJ-56</strain>
    </source>
</reference>
<gene>
    <name evidence="1" type="ORF">H8S64_04540</name>
</gene>
<sequence length="86" mass="9689">MAIKANQIFELSQGNENIKKQLSKIIPETSYVKSSDLNIYEIKDNGIASKLKFVRGLPSDNNFLNNLLAETNNVFNDLLDIEQCQA</sequence>